<dbReference type="PANTHER" id="PTHR11741:SF0">
    <property type="entry name" value="ELONGATION FACTOR TS, MITOCHONDRIAL"/>
    <property type="match status" value="1"/>
</dbReference>
<protein>
    <recommendedName>
        <fullName evidence="2 5">Elongation factor Ts</fullName>
        <shortName evidence="5">EF-Ts</shortName>
    </recommendedName>
</protein>
<dbReference type="SUPFAM" id="SSF46934">
    <property type="entry name" value="UBA-like"/>
    <property type="match status" value="1"/>
</dbReference>
<dbReference type="Gene3D" id="3.30.479.20">
    <property type="entry name" value="Elongation factor Ts, dimerisation domain"/>
    <property type="match status" value="2"/>
</dbReference>
<evidence type="ECO:0000256" key="4">
    <source>
        <dbReference type="ARBA" id="ARBA00022917"/>
    </source>
</evidence>
<dbReference type="Proteomes" id="UP000231292">
    <property type="component" value="Unassembled WGS sequence"/>
</dbReference>
<dbReference type="InterPro" id="IPR036402">
    <property type="entry name" value="EF-Ts_dimer_sf"/>
</dbReference>
<organism evidence="7 8">
    <name type="scientific">Candidatus Sherwoodlollariibacterium unditelluris</name>
    <dbReference type="NCBI Taxonomy" id="1974757"/>
    <lineage>
        <taxon>Bacteria</taxon>
        <taxon>Pseudomonadati</taxon>
        <taxon>Candidatus Omnitrophota</taxon>
        <taxon>Candidatus Sherwoodlollariibacterium</taxon>
    </lineage>
</organism>
<evidence type="ECO:0000313" key="8">
    <source>
        <dbReference type="Proteomes" id="UP000231292"/>
    </source>
</evidence>
<dbReference type="FunFam" id="1.10.8.10:FF:000001">
    <property type="entry name" value="Elongation factor Ts"/>
    <property type="match status" value="1"/>
</dbReference>
<dbReference type="Gene3D" id="1.10.8.10">
    <property type="entry name" value="DNA helicase RuvA subunit, C-terminal domain"/>
    <property type="match status" value="1"/>
</dbReference>
<evidence type="ECO:0000256" key="3">
    <source>
        <dbReference type="ARBA" id="ARBA00022768"/>
    </source>
</evidence>
<comment type="caution">
    <text evidence="7">The sequence shown here is derived from an EMBL/GenBank/DDBJ whole genome shotgun (WGS) entry which is preliminary data.</text>
</comment>
<reference evidence="7 8" key="1">
    <citation type="submission" date="2017-09" db="EMBL/GenBank/DDBJ databases">
        <title>Depth-based differentiation of microbial function through sediment-hosted aquifers and enrichment of novel symbionts in the deep terrestrial subsurface.</title>
        <authorList>
            <person name="Probst A.J."/>
            <person name="Ladd B."/>
            <person name="Jarett J.K."/>
            <person name="Geller-Mcgrath D.E."/>
            <person name="Sieber C.M."/>
            <person name="Emerson J.B."/>
            <person name="Anantharaman K."/>
            <person name="Thomas B.C."/>
            <person name="Malmstrom R."/>
            <person name="Stieglmeier M."/>
            <person name="Klingl A."/>
            <person name="Woyke T."/>
            <person name="Ryan C.M."/>
            <person name="Banfield J.F."/>
        </authorList>
    </citation>
    <scope>NUCLEOTIDE SEQUENCE [LARGE SCALE GENOMIC DNA]</scope>
    <source>
        <strain evidence="7">CG23_combo_of_CG06-09_8_20_14_all_41_10</strain>
    </source>
</reference>
<dbReference type="GO" id="GO:0003746">
    <property type="term" value="F:translation elongation factor activity"/>
    <property type="evidence" value="ECO:0007669"/>
    <property type="project" value="UniProtKB-UniRule"/>
</dbReference>
<dbReference type="GO" id="GO:0005737">
    <property type="term" value="C:cytoplasm"/>
    <property type="evidence" value="ECO:0007669"/>
    <property type="project" value="UniProtKB-SubCell"/>
</dbReference>
<evidence type="ECO:0000256" key="1">
    <source>
        <dbReference type="ARBA" id="ARBA00005532"/>
    </source>
</evidence>
<dbReference type="InterPro" id="IPR009060">
    <property type="entry name" value="UBA-like_sf"/>
</dbReference>
<name>A0A2G9YK53_9BACT</name>
<dbReference type="InterPro" id="IPR014039">
    <property type="entry name" value="Transl_elong_EFTs/EF1B_dimer"/>
</dbReference>
<sequence length="174" mass="19580">MKISIDLIKELRDISSSSVAHCKKALEDTKGDIKKAAVLLRKQGLEIAAKKQSRTAKEGRIEAYVHQGNKIGVLLEVNCESDFVAANNDFTQFTKDVAMQIAAVNPLYLKKEDVPHEALESEKSEEDFYKNHCLLEQPFVKDPSITINDYLGSIVAKIGENIVIRRFIRYKIGE</sequence>
<gene>
    <name evidence="5 7" type="primary">tsf</name>
    <name evidence="7" type="ORF">COX41_01955</name>
</gene>
<keyword evidence="3 5" id="KW-0251">Elongation factor</keyword>
<evidence type="ECO:0000256" key="2">
    <source>
        <dbReference type="ARBA" id="ARBA00016956"/>
    </source>
</evidence>
<dbReference type="Pfam" id="PF00889">
    <property type="entry name" value="EF_TS"/>
    <property type="match status" value="2"/>
</dbReference>
<keyword evidence="4 5" id="KW-0648">Protein biosynthesis</keyword>
<comment type="similarity">
    <text evidence="1 5">Belongs to the EF-Ts family.</text>
</comment>
<evidence type="ECO:0000256" key="5">
    <source>
        <dbReference type="HAMAP-Rule" id="MF_00050"/>
    </source>
</evidence>
<dbReference type="CDD" id="cd14275">
    <property type="entry name" value="UBA_EF-Ts"/>
    <property type="match status" value="1"/>
</dbReference>
<feature type="region of interest" description="Involved in Mg(2+) ion dislocation from EF-Tu" evidence="5">
    <location>
        <begin position="81"/>
        <end position="84"/>
    </location>
</feature>
<dbReference type="HAMAP" id="MF_00050">
    <property type="entry name" value="EF_Ts"/>
    <property type="match status" value="1"/>
</dbReference>
<dbReference type="Gene3D" id="1.10.286.20">
    <property type="match status" value="1"/>
</dbReference>
<evidence type="ECO:0000259" key="6">
    <source>
        <dbReference type="Pfam" id="PF00889"/>
    </source>
</evidence>
<feature type="domain" description="Translation elongation factor EFTs/EF1B dimerisation" evidence="6">
    <location>
        <begin position="40"/>
        <end position="123"/>
    </location>
</feature>
<accession>A0A2G9YK53</accession>
<comment type="function">
    <text evidence="5">Associates with the EF-Tu.GDP complex and induces the exchange of GDP to GTP. It remains bound to the aminoacyl-tRNA.EF-Tu.GTP complex up to the GTP hydrolysis stage on the ribosome.</text>
</comment>
<comment type="subcellular location">
    <subcellularLocation>
        <location evidence="5">Cytoplasm</location>
    </subcellularLocation>
</comment>
<dbReference type="SUPFAM" id="SSF54713">
    <property type="entry name" value="Elongation factor Ts (EF-Ts), dimerisation domain"/>
    <property type="match status" value="1"/>
</dbReference>
<proteinExistence type="inferred from homology"/>
<dbReference type="AlphaFoldDB" id="A0A2G9YK53"/>
<dbReference type="InterPro" id="IPR001816">
    <property type="entry name" value="Transl_elong_EFTs/EF1B"/>
</dbReference>
<evidence type="ECO:0000313" key="7">
    <source>
        <dbReference type="EMBL" id="PIP19615.1"/>
    </source>
</evidence>
<dbReference type="EMBL" id="PCRK01000037">
    <property type="protein sequence ID" value="PIP19615.1"/>
    <property type="molecule type" value="Genomic_DNA"/>
</dbReference>
<dbReference type="PANTHER" id="PTHR11741">
    <property type="entry name" value="ELONGATION FACTOR TS"/>
    <property type="match status" value="1"/>
</dbReference>
<feature type="domain" description="Translation elongation factor EFTs/EF1B dimerisation" evidence="6">
    <location>
        <begin position="127"/>
        <end position="174"/>
    </location>
</feature>
<keyword evidence="5" id="KW-0963">Cytoplasm</keyword>